<proteinExistence type="predicted"/>
<sequence length="534" mass="59668">METIAQLVKQGATPTEIQRYLVAAAEKKSVSLSSVDLSPRAIDLEKRPRRRSDGSETLHKSQRVIDRMSTCSAATPDLSSQSKLLHFSAPPAPVDESLSERSSLSITDSTGKLSARDEQVASRMTIRPAFSVDQDFLAEQWELSPLNHQRSLALRRHSLQGYKISQMFKAHETTKSITRLVHLSIASASHDQDNSSESESSESDHSISELGDNLLQATSFDESRRDKQRTLQPAAHFKLNLPEVRPPPSLSEKRTLGKEIDTSRGEQRLWINLKEHRRARPGRTVFGHETSRAEILERCKLPPIVRDLWNSGQRTSAPYWWAAEWLDVSGHSSGHSGSEVDNGNGVESIRIESKASTGAASTCTTDSQVLHQLITDFRDAVTDLPITNFLRTSIVGLRAEEPQIWMHVFRSLYASLGREQLTAMVTDLKRPEPKTKTLQMLQKVVISCIRTIKQDPRSVSPFPSARSISQNSENASANSLYKQLTRTCMASYGIDVAEYAKCVELISAICLRGKRKPDKQLTSLIHSFLRSHPR</sequence>
<protein>
    <submittedName>
        <fullName evidence="2">Uncharacterized protein</fullName>
    </submittedName>
</protein>
<dbReference type="EMBL" id="GEEE01004040">
    <property type="protein sequence ID" value="JAP59185.1"/>
    <property type="molecule type" value="Transcribed_RNA"/>
</dbReference>
<evidence type="ECO:0000256" key="1">
    <source>
        <dbReference type="SAM" id="MobiDB-lite"/>
    </source>
</evidence>
<reference evidence="2" key="1">
    <citation type="submission" date="2016-01" db="EMBL/GenBank/DDBJ databases">
        <title>Reference transcriptome for the parasite Schistocephalus solidus: insights into the molecular evolution of parasitism.</title>
        <authorList>
            <person name="Hebert F.O."/>
            <person name="Grambauer S."/>
            <person name="Barber I."/>
            <person name="Landry C.R."/>
            <person name="Aubin-Horth N."/>
        </authorList>
    </citation>
    <scope>NUCLEOTIDE SEQUENCE</scope>
</reference>
<feature type="region of interest" description="Disordered" evidence="1">
    <location>
        <begin position="188"/>
        <end position="256"/>
    </location>
</feature>
<organism evidence="2">
    <name type="scientific">Schistocephalus solidus</name>
    <name type="common">Tapeworm</name>
    <dbReference type="NCBI Taxonomy" id="70667"/>
    <lineage>
        <taxon>Eukaryota</taxon>
        <taxon>Metazoa</taxon>
        <taxon>Spiralia</taxon>
        <taxon>Lophotrochozoa</taxon>
        <taxon>Platyhelminthes</taxon>
        <taxon>Cestoda</taxon>
        <taxon>Eucestoda</taxon>
        <taxon>Diphyllobothriidea</taxon>
        <taxon>Diphyllobothriidae</taxon>
        <taxon>Schistocephalus</taxon>
    </lineage>
</organism>
<accession>A0A0X3Q4W7</accession>
<dbReference type="AlphaFoldDB" id="A0A0X3Q4W7"/>
<feature type="region of interest" description="Disordered" evidence="1">
    <location>
        <begin position="89"/>
        <end position="113"/>
    </location>
</feature>
<name>A0A0X3Q4W7_SCHSO</name>
<gene>
    <name evidence="2" type="ORF">TR125276</name>
</gene>
<evidence type="ECO:0000313" key="2">
    <source>
        <dbReference type="EMBL" id="JAP59185.1"/>
    </source>
</evidence>
<dbReference type="EMBL" id="GEEE01018792">
    <property type="protein sequence ID" value="JAP44433.1"/>
    <property type="molecule type" value="Transcribed_RNA"/>
</dbReference>
<feature type="compositionally biased region" description="Polar residues" evidence="1">
    <location>
        <begin position="100"/>
        <end position="112"/>
    </location>
</feature>